<protein>
    <recommendedName>
        <fullName evidence="4">Glutaredoxin-like domain-containing protein</fullName>
    </recommendedName>
</protein>
<evidence type="ECO:0000313" key="3">
    <source>
        <dbReference type="Proteomes" id="UP000023703"/>
    </source>
</evidence>
<dbReference type="eggNOG" id="COG0695">
    <property type="taxonomic scope" value="Bacteria"/>
</dbReference>
<accession>X5DJ26</accession>
<dbReference type="AlphaFoldDB" id="X5DJ26"/>
<evidence type="ECO:0008006" key="4">
    <source>
        <dbReference type="Google" id="ProtNLM"/>
    </source>
</evidence>
<name>X5DJ26_9CORY</name>
<dbReference type="InterPro" id="IPR008554">
    <property type="entry name" value="Glutaredoxin-like"/>
</dbReference>
<evidence type="ECO:0000313" key="2">
    <source>
        <dbReference type="EMBL" id="AHW63088.1"/>
    </source>
</evidence>
<dbReference type="EMBL" id="CP006842">
    <property type="protein sequence ID" value="AHW63088.1"/>
    <property type="molecule type" value="Genomic_DNA"/>
</dbReference>
<dbReference type="KEGG" id="cgy:CGLY_03200"/>
<sequence>MDGVREERGRLGSVDMNSARQLPYHGPTVTLMVRAGCGSCSRVREQIAPICRDQEVSLQVVDVDSERALAVEFGDRVPVVLVDDEEIACWEIDDDELVDALGSARATG</sequence>
<dbReference type="STRING" id="1404245.CGLY_03200"/>
<dbReference type="HOGENOM" id="CLU_125054_2_1_11"/>
<dbReference type="Gene3D" id="3.40.30.10">
    <property type="entry name" value="Glutaredoxin"/>
    <property type="match status" value="1"/>
</dbReference>
<dbReference type="Proteomes" id="UP000023703">
    <property type="component" value="Chromosome"/>
</dbReference>
<gene>
    <name evidence="2" type="ORF">CGLY_03200</name>
</gene>
<dbReference type="InterPro" id="IPR036249">
    <property type="entry name" value="Thioredoxin-like_sf"/>
</dbReference>
<proteinExistence type="predicted"/>
<feature type="region of interest" description="Disordered" evidence="1">
    <location>
        <begin position="1"/>
        <end position="22"/>
    </location>
</feature>
<reference evidence="2 3" key="1">
    <citation type="journal article" date="2015" name="Int. J. Syst. Evol. Microbiol.">
        <title>Revisiting Corynebacterium glyciniphilum (ex Kubota et al., 1972) sp. nov., nom. rev., isolated from putrefied banana.</title>
        <authorList>
            <person name="Al-Dilaimi A."/>
            <person name="Bednarz H."/>
            <person name="Lomker A."/>
            <person name="Niehaus K."/>
            <person name="Kalinowski J."/>
            <person name="Ruckert C."/>
        </authorList>
    </citation>
    <scope>NUCLEOTIDE SEQUENCE [LARGE SCALE GENOMIC DNA]</scope>
    <source>
        <strain evidence="2">AJ 3170</strain>
    </source>
</reference>
<dbReference type="Pfam" id="PF05768">
    <property type="entry name" value="Glrx-like"/>
    <property type="match status" value="1"/>
</dbReference>
<dbReference type="SUPFAM" id="SSF52833">
    <property type="entry name" value="Thioredoxin-like"/>
    <property type="match status" value="1"/>
</dbReference>
<feature type="compositionally biased region" description="Basic and acidic residues" evidence="1">
    <location>
        <begin position="1"/>
        <end position="10"/>
    </location>
</feature>
<evidence type="ECO:0000256" key="1">
    <source>
        <dbReference type="SAM" id="MobiDB-lite"/>
    </source>
</evidence>
<organism evidence="2 3">
    <name type="scientific">Corynebacterium glyciniphilum AJ 3170</name>
    <dbReference type="NCBI Taxonomy" id="1404245"/>
    <lineage>
        <taxon>Bacteria</taxon>
        <taxon>Bacillati</taxon>
        <taxon>Actinomycetota</taxon>
        <taxon>Actinomycetes</taxon>
        <taxon>Mycobacteriales</taxon>
        <taxon>Corynebacteriaceae</taxon>
        <taxon>Corynebacterium</taxon>
    </lineage>
</organism>
<keyword evidence="3" id="KW-1185">Reference proteome</keyword>